<dbReference type="InterPro" id="IPR011041">
    <property type="entry name" value="Quinoprot_gluc/sorb_DH_b-prop"/>
</dbReference>
<dbReference type="EMBL" id="CP036274">
    <property type="protein sequence ID" value="QDU25080.1"/>
    <property type="molecule type" value="Genomic_DNA"/>
</dbReference>
<feature type="domain" description="Cytochrome c" evidence="7">
    <location>
        <begin position="304"/>
        <end position="387"/>
    </location>
</feature>
<proteinExistence type="predicted"/>
<dbReference type="KEGG" id="aagg:ETAA8_01410"/>
<dbReference type="PANTHER" id="PTHR33546:SF1">
    <property type="entry name" value="LARGE, MULTIFUNCTIONAL SECRETED PROTEIN"/>
    <property type="match status" value="1"/>
</dbReference>
<dbReference type="PANTHER" id="PTHR33546">
    <property type="entry name" value="LARGE, MULTIFUNCTIONAL SECRETED PROTEIN-RELATED"/>
    <property type="match status" value="1"/>
</dbReference>
<evidence type="ECO:0000259" key="7">
    <source>
        <dbReference type="PROSITE" id="PS51007"/>
    </source>
</evidence>
<organism evidence="9 10">
    <name type="scientific">Anatilimnocola aggregata</name>
    <dbReference type="NCBI Taxonomy" id="2528021"/>
    <lineage>
        <taxon>Bacteria</taxon>
        <taxon>Pseudomonadati</taxon>
        <taxon>Planctomycetota</taxon>
        <taxon>Planctomycetia</taxon>
        <taxon>Pirellulales</taxon>
        <taxon>Pirellulaceae</taxon>
        <taxon>Anatilimnocola</taxon>
    </lineage>
</organism>
<keyword evidence="2 4" id="KW-0479">Metal-binding</keyword>
<evidence type="ECO:0000259" key="8">
    <source>
        <dbReference type="PROSITE" id="PS51820"/>
    </source>
</evidence>
<dbReference type="PROSITE" id="PS51007">
    <property type="entry name" value="CYTC"/>
    <property type="match status" value="4"/>
</dbReference>
<dbReference type="RefSeq" id="WP_145083399.1">
    <property type="nucleotide sequence ID" value="NZ_CP036274.1"/>
</dbReference>
<reference evidence="9 10" key="1">
    <citation type="submission" date="2019-02" db="EMBL/GenBank/DDBJ databases">
        <title>Deep-cultivation of Planctomycetes and their phenomic and genomic characterization uncovers novel biology.</title>
        <authorList>
            <person name="Wiegand S."/>
            <person name="Jogler M."/>
            <person name="Boedeker C."/>
            <person name="Pinto D."/>
            <person name="Vollmers J."/>
            <person name="Rivas-Marin E."/>
            <person name="Kohn T."/>
            <person name="Peeters S.H."/>
            <person name="Heuer A."/>
            <person name="Rast P."/>
            <person name="Oberbeckmann S."/>
            <person name="Bunk B."/>
            <person name="Jeske O."/>
            <person name="Meyerdierks A."/>
            <person name="Storesund J.E."/>
            <person name="Kallscheuer N."/>
            <person name="Luecker S."/>
            <person name="Lage O.M."/>
            <person name="Pohl T."/>
            <person name="Merkel B.J."/>
            <person name="Hornburger P."/>
            <person name="Mueller R.-W."/>
            <person name="Bruemmer F."/>
            <person name="Labrenz M."/>
            <person name="Spormann A.M."/>
            <person name="Op den Camp H."/>
            <person name="Overmann J."/>
            <person name="Amann R."/>
            <person name="Jetten M.S.M."/>
            <person name="Mascher T."/>
            <person name="Medema M.H."/>
            <person name="Devos D.P."/>
            <person name="Kaster A.-K."/>
            <person name="Ovreas L."/>
            <person name="Rohde M."/>
            <person name="Galperin M.Y."/>
            <person name="Jogler C."/>
        </authorList>
    </citation>
    <scope>NUCLEOTIDE SEQUENCE [LARGE SCALE GENOMIC DNA]</scope>
    <source>
        <strain evidence="9 10">ETA_A8</strain>
    </source>
</reference>
<dbReference type="GO" id="GO:0046872">
    <property type="term" value="F:metal ion binding"/>
    <property type="evidence" value="ECO:0007669"/>
    <property type="project" value="UniProtKB-KW"/>
</dbReference>
<feature type="domain" description="PA14" evidence="8">
    <location>
        <begin position="33"/>
        <end position="169"/>
    </location>
</feature>
<dbReference type="Gene3D" id="3.90.182.10">
    <property type="entry name" value="Toxin - Anthrax Protective Antigen,domain 1"/>
    <property type="match status" value="1"/>
</dbReference>
<keyword evidence="3 4" id="KW-0408">Iron</keyword>
<evidence type="ECO:0000256" key="1">
    <source>
        <dbReference type="ARBA" id="ARBA00022617"/>
    </source>
</evidence>
<feature type="domain" description="Cytochrome c" evidence="7">
    <location>
        <begin position="484"/>
        <end position="594"/>
    </location>
</feature>
<dbReference type="OrthoDB" id="233791at2"/>
<dbReference type="SUPFAM" id="SSF56988">
    <property type="entry name" value="Anthrax protective antigen"/>
    <property type="match status" value="1"/>
</dbReference>
<keyword evidence="6" id="KW-0732">Signal</keyword>
<dbReference type="InterPro" id="IPR011042">
    <property type="entry name" value="6-blade_b-propeller_TolB-like"/>
</dbReference>
<keyword evidence="1 4" id="KW-0349">Heme</keyword>
<dbReference type="InterPro" id="IPR037524">
    <property type="entry name" value="PA14/GLEYA"/>
</dbReference>
<dbReference type="InterPro" id="IPR036280">
    <property type="entry name" value="Multihaem_cyt_sf"/>
</dbReference>
<feature type="signal peptide" evidence="6">
    <location>
        <begin position="1"/>
        <end position="24"/>
    </location>
</feature>
<feature type="compositionally biased region" description="Basic and acidic residues" evidence="5">
    <location>
        <begin position="287"/>
        <end position="296"/>
    </location>
</feature>
<dbReference type="InterPro" id="IPR011658">
    <property type="entry name" value="PA14_dom"/>
</dbReference>
<sequence length="1440" mass="159098" precursor="true">MRWKNFLQCLACWFAALCALPVFAQEEEGEEEPYLPGLIAEHGDNQVKFRKLEPTVNRGARVADERLDSAGHTQHNSVWRGVLLVPEDGQYTFYLHTAGRGTHLVLDGKPIIDTGKNLVSQGWLESPPQKLSYGAVPIEIYFAPHNSGESISLHWSSERFALEPIPARNLAHDRRLTLRVDFERGAVLTRALRCEACHSGEAAAKTSPVPAPALDQLAGNLQRPWLVNWLMAKHAVPASEKEEPRIERRMPYLGMDPSEAEVLADWLLTSHSPQQPKQKPASQPKEAPPKESNSKQKKEKRAPPSAAEGERLFFTQGCLACHQRGEFGESGLFGGGDLTHVAAKRPAEYFARWLEQPESLNRDHRMPVFALTADQRQSLALYLGKETGDEGRESGTKANGAKAREIARKYRCDQCHRLPEATEVTKLSAPAVVPLLRRESKWDQSCASAGQVIGRSQPKFAVAKSDAAALQKYFTERRSSLVRSSVVDGAQLLIENNCLACHAREPAPAGVVPRRLAEKLAKLVEAHEELAPQIPAMTPPSLNSVGDKLTDAALVQSITRAGPAHRPYLLVQMPKFRLDDEQTRRLTEYFVEADRIPVDRLAGREIFTPAQLEARALAGRRLVGTDGFGCTSCHQVGSVQPVKAPPAARGPTLSMPQERLRKEWFDRWVRNPARIVPRMEMPSVQIPVRGVLQDNLKEQLAAVWDVLSQPGFEPPLPEPVRVARFYSSENNEDQQPLVISDLIEHEGQTLERALLIGLPNRHNLLFDLATHRLLNWSQGDLARQRTKGKNWYWEPAGATLLDPQLAESELSLQWRGKTYQPTTTGQWLADPVSTLLAKERISFDYKLQFDVDGEDQPLKLLVQQIVRPVPTKEGVSGLDRTYHVTGLPADAKLVWQLLSPAKNAAAKWDAEAGEWQLGTRGRIQPLAHEAKLVRDESGVIKIEALKRDATLISFGARYTSQLPPDEYHAPRFPPFPIEQPPVVIAPGFTGQRLTLPPEIMPTALAWRPNGDLVVASLKGQVLAFAKESLSQPMPQGELLVDGLAAPYGINAGADYVDVAVKYGLLRVSRSSARSGTEIRTLASGWGYTSDYHDWAVGLPQDTAGNYYLALPCFQDNRPAVAGKLKGSVLKLTPRQPTPTDPQWFAKEVLTHGHRFPMGMALNANDELFVTDNQGNYNPYNELNFVQPGKHFGFVNKGAEKPSKLTPPAIDIPHPWTRSVNGICFLTTPKQLQAAGKANHFGPLEGHLVGCEYDTRRLIRMSLQKVNGDYQGCCYPLTVATTAEESPLGPICCEVSPTGELVVGSIRDSGWGAGNNIGEVIRIKLDPAGLGHGLAEMRATSGGFELDFLQPVDEKLATDVSNYSLSSCRRESTPAYGGNDIDRRTEKVAKAELSKDKKRVTLSLPELRAGHLYELRLKSLAADGAPFHPAEAYYTLRTLVK</sequence>
<dbReference type="SUPFAM" id="SSF50952">
    <property type="entry name" value="Soluble quinoprotein glucose dehydrogenase"/>
    <property type="match status" value="1"/>
</dbReference>
<dbReference type="Pfam" id="PF07691">
    <property type="entry name" value="PA14"/>
    <property type="match status" value="1"/>
</dbReference>
<accession>A0A517Y4H5</accession>
<protein>
    <submittedName>
        <fullName evidence="9">Cytochrome c</fullName>
    </submittedName>
</protein>
<dbReference type="SUPFAM" id="SSF48695">
    <property type="entry name" value="Multiheme cytochromes"/>
    <property type="match status" value="1"/>
</dbReference>
<feature type="compositionally biased region" description="Low complexity" evidence="5">
    <location>
        <begin position="272"/>
        <end position="285"/>
    </location>
</feature>
<evidence type="ECO:0000256" key="4">
    <source>
        <dbReference type="PROSITE-ProRule" id="PRU00433"/>
    </source>
</evidence>
<keyword evidence="10" id="KW-1185">Reference proteome</keyword>
<feature type="region of interest" description="Disordered" evidence="5">
    <location>
        <begin position="272"/>
        <end position="308"/>
    </location>
</feature>
<dbReference type="PROSITE" id="PS51820">
    <property type="entry name" value="PA14"/>
    <property type="match status" value="1"/>
</dbReference>
<evidence type="ECO:0000313" key="10">
    <source>
        <dbReference type="Proteomes" id="UP000315017"/>
    </source>
</evidence>
<dbReference type="InterPro" id="IPR009056">
    <property type="entry name" value="Cyt_c-like_dom"/>
</dbReference>
<name>A0A517Y4H5_9BACT</name>
<dbReference type="GO" id="GO:0009055">
    <property type="term" value="F:electron transfer activity"/>
    <property type="evidence" value="ECO:0007669"/>
    <property type="project" value="InterPro"/>
</dbReference>
<evidence type="ECO:0000256" key="5">
    <source>
        <dbReference type="SAM" id="MobiDB-lite"/>
    </source>
</evidence>
<dbReference type="Proteomes" id="UP000315017">
    <property type="component" value="Chromosome"/>
</dbReference>
<feature type="chain" id="PRO_5022083512" evidence="6">
    <location>
        <begin position="25"/>
        <end position="1440"/>
    </location>
</feature>
<dbReference type="SUPFAM" id="SSF46626">
    <property type="entry name" value="Cytochrome c"/>
    <property type="match status" value="4"/>
</dbReference>
<gene>
    <name evidence="9" type="ORF">ETAA8_01410</name>
</gene>
<evidence type="ECO:0000256" key="2">
    <source>
        <dbReference type="ARBA" id="ARBA00022723"/>
    </source>
</evidence>
<evidence type="ECO:0000313" key="9">
    <source>
        <dbReference type="EMBL" id="QDU25080.1"/>
    </source>
</evidence>
<feature type="domain" description="Cytochrome c" evidence="7">
    <location>
        <begin position="180"/>
        <end position="271"/>
    </location>
</feature>
<dbReference type="Gene3D" id="2.120.10.30">
    <property type="entry name" value="TolB, C-terminal domain"/>
    <property type="match status" value="1"/>
</dbReference>
<evidence type="ECO:0000256" key="6">
    <source>
        <dbReference type="SAM" id="SignalP"/>
    </source>
</evidence>
<dbReference type="Gene3D" id="1.10.760.10">
    <property type="entry name" value="Cytochrome c-like domain"/>
    <property type="match status" value="4"/>
</dbReference>
<dbReference type="InterPro" id="IPR036909">
    <property type="entry name" value="Cyt_c-like_dom_sf"/>
</dbReference>
<feature type="domain" description="Cytochrome c" evidence="7">
    <location>
        <begin position="598"/>
        <end position="708"/>
    </location>
</feature>
<dbReference type="GO" id="GO:0020037">
    <property type="term" value="F:heme binding"/>
    <property type="evidence" value="ECO:0007669"/>
    <property type="project" value="InterPro"/>
</dbReference>
<evidence type="ECO:0000256" key="3">
    <source>
        <dbReference type="ARBA" id="ARBA00023004"/>
    </source>
</evidence>